<dbReference type="Proteomes" id="UP000299102">
    <property type="component" value="Unassembled WGS sequence"/>
</dbReference>
<gene>
    <name evidence="1" type="ORF">EVAR_45670_1</name>
</gene>
<comment type="caution">
    <text evidence="1">The sequence shown here is derived from an EMBL/GenBank/DDBJ whole genome shotgun (WGS) entry which is preliminary data.</text>
</comment>
<organism evidence="1 2">
    <name type="scientific">Eumeta variegata</name>
    <name type="common">Bagworm moth</name>
    <name type="synonym">Eumeta japonica</name>
    <dbReference type="NCBI Taxonomy" id="151549"/>
    <lineage>
        <taxon>Eukaryota</taxon>
        <taxon>Metazoa</taxon>
        <taxon>Ecdysozoa</taxon>
        <taxon>Arthropoda</taxon>
        <taxon>Hexapoda</taxon>
        <taxon>Insecta</taxon>
        <taxon>Pterygota</taxon>
        <taxon>Neoptera</taxon>
        <taxon>Endopterygota</taxon>
        <taxon>Lepidoptera</taxon>
        <taxon>Glossata</taxon>
        <taxon>Ditrysia</taxon>
        <taxon>Tineoidea</taxon>
        <taxon>Psychidae</taxon>
        <taxon>Oiketicinae</taxon>
        <taxon>Eumeta</taxon>
    </lineage>
</organism>
<evidence type="ECO:0000313" key="1">
    <source>
        <dbReference type="EMBL" id="GBP63510.1"/>
    </source>
</evidence>
<name>A0A4C1XK70_EUMVA</name>
<sequence>MRPRPLLSDPWLRNTAAEPAVCLFLRACCYRSLPSNPKFITPPLAASPISGAPITAVRCHRTRDTKRLTRSRRLSLARAPLLPPLSTTPKPVIPLPSVQHTSVILLVIASAVPPSL</sequence>
<protein>
    <submittedName>
        <fullName evidence="1">Uncharacterized protein</fullName>
    </submittedName>
</protein>
<evidence type="ECO:0000313" key="2">
    <source>
        <dbReference type="Proteomes" id="UP000299102"/>
    </source>
</evidence>
<dbReference type="EMBL" id="BGZK01000871">
    <property type="protein sequence ID" value="GBP63510.1"/>
    <property type="molecule type" value="Genomic_DNA"/>
</dbReference>
<accession>A0A4C1XK70</accession>
<keyword evidence="2" id="KW-1185">Reference proteome</keyword>
<reference evidence="1 2" key="1">
    <citation type="journal article" date="2019" name="Commun. Biol.">
        <title>The bagworm genome reveals a unique fibroin gene that provides high tensile strength.</title>
        <authorList>
            <person name="Kono N."/>
            <person name="Nakamura H."/>
            <person name="Ohtoshi R."/>
            <person name="Tomita M."/>
            <person name="Numata K."/>
            <person name="Arakawa K."/>
        </authorList>
    </citation>
    <scope>NUCLEOTIDE SEQUENCE [LARGE SCALE GENOMIC DNA]</scope>
</reference>
<proteinExistence type="predicted"/>
<dbReference type="AlphaFoldDB" id="A0A4C1XK70"/>